<proteinExistence type="predicted"/>
<name>X0UCM9_9ZZZZ</name>
<organism evidence="7">
    <name type="scientific">marine sediment metagenome</name>
    <dbReference type="NCBI Taxonomy" id="412755"/>
    <lineage>
        <taxon>unclassified sequences</taxon>
        <taxon>metagenomes</taxon>
        <taxon>ecological metagenomes</taxon>
    </lineage>
</organism>
<evidence type="ECO:0000256" key="3">
    <source>
        <dbReference type="ARBA" id="ARBA00022692"/>
    </source>
</evidence>
<sequence length="233" mass="25905">MVIRKVDRYVSRSFLSCFLGCVCLLGALYVAFDLLKKLDDMQQLEVGNAALTIGAYYGCLVALFLVDVVPGAILIAAGMTVVNMARRRELLALKASGTSVYRVVAPIFFWSFIISVAFFGFREGLGPKLAREKETLDRVLSNDVDKDLLLRDTQFDRRLYVGEYSYQNHTMKDVCVLEFYPGSQSMLKEKIQADAASWHPDGSLALETVQVLELDEAGALTGKSVLPTRKIQT</sequence>
<dbReference type="PANTHER" id="PTHR33529">
    <property type="entry name" value="SLR0882 PROTEIN-RELATED"/>
    <property type="match status" value="1"/>
</dbReference>
<dbReference type="Pfam" id="PF03739">
    <property type="entry name" value="LptF_LptG"/>
    <property type="match status" value="1"/>
</dbReference>
<evidence type="ECO:0008006" key="8">
    <source>
        <dbReference type="Google" id="ProtNLM"/>
    </source>
</evidence>
<keyword evidence="2" id="KW-1003">Cell membrane</keyword>
<comment type="subcellular location">
    <subcellularLocation>
        <location evidence="1">Cell membrane</location>
        <topology evidence="1">Multi-pass membrane protein</topology>
    </subcellularLocation>
</comment>
<feature type="transmembrane region" description="Helical" evidence="6">
    <location>
        <begin position="55"/>
        <end position="82"/>
    </location>
</feature>
<protein>
    <recommendedName>
        <fullName evidence="8">Permease YjgP/YjgQ family protein</fullName>
    </recommendedName>
</protein>
<keyword evidence="4 6" id="KW-1133">Transmembrane helix</keyword>
<dbReference type="AlphaFoldDB" id="X0UCM9"/>
<reference evidence="7" key="1">
    <citation type="journal article" date="2014" name="Front. Microbiol.">
        <title>High frequency of phylogenetically diverse reductive dehalogenase-homologous genes in deep subseafloor sedimentary metagenomes.</title>
        <authorList>
            <person name="Kawai M."/>
            <person name="Futagami T."/>
            <person name="Toyoda A."/>
            <person name="Takaki Y."/>
            <person name="Nishi S."/>
            <person name="Hori S."/>
            <person name="Arai W."/>
            <person name="Tsubouchi T."/>
            <person name="Morono Y."/>
            <person name="Uchiyama I."/>
            <person name="Ito T."/>
            <person name="Fujiyama A."/>
            <person name="Inagaki F."/>
            <person name="Takami H."/>
        </authorList>
    </citation>
    <scope>NUCLEOTIDE SEQUENCE</scope>
    <source>
        <strain evidence="7">Expedition CK06-06</strain>
    </source>
</reference>
<evidence type="ECO:0000313" key="7">
    <source>
        <dbReference type="EMBL" id="GAG03524.1"/>
    </source>
</evidence>
<feature type="transmembrane region" description="Helical" evidence="6">
    <location>
        <begin position="12"/>
        <end position="35"/>
    </location>
</feature>
<keyword evidence="3 6" id="KW-0812">Transmembrane</keyword>
<evidence type="ECO:0000256" key="6">
    <source>
        <dbReference type="SAM" id="Phobius"/>
    </source>
</evidence>
<feature type="non-terminal residue" evidence="7">
    <location>
        <position position="233"/>
    </location>
</feature>
<keyword evidence="5 6" id="KW-0472">Membrane</keyword>
<evidence type="ECO:0000256" key="1">
    <source>
        <dbReference type="ARBA" id="ARBA00004651"/>
    </source>
</evidence>
<evidence type="ECO:0000256" key="2">
    <source>
        <dbReference type="ARBA" id="ARBA00022475"/>
    </source>
</evidence>
<gene>
    <name evidence="7" type="ORF">S01H1_45882</name>
</gene>
<dbReference type="GO" id="GO:0043190">
    <property type="term" value="C:ATP-binding cassette (ABC) transporter complex"/>
    <property type="evidence" value="ECO:0007669"/>
    <property type="project" value="TreeGrafter"/>
</dbReference>
<feature type="transmembrane region" description="Helical" evidence="6">
    <location>
        <begin position="103"/>
        <end position="121"/>
    </location>
</feature>
<dbReference type="EMBL" id="BARS01029352">
    <property type="protein sequence ID" value="GAG03524.1"/>
    <property type="molecule type" value="Genomic_DNA"/>
</dbReference>
<evidence type="ECO:0000256" key="4">
    <source>
        <dbReference type="ARBA" id="ARBA00022989"/>
    </source>
</evidence>
<evidence type="ECO:0000256" key="5">
    <source>
        <dbReference type="ARBA" id="ARBA00023136"/>
    </source>
</evidence>
<dbReference type="GO" id="GO:0015920">
    <property type="term" value="P:lipopolysaccharide transport"/>
    <property type="evidence" value="ECO:0007669"/>
    <property type="project" value="TreeGrafter"/>
</dbReference>
<comment type="caution">
    <text evidence="7">The sequence shown here is derived from an EMBL/GenBank/DDBJ whole genome shotgun (WGS) entry which is preliminary data.</text>
</comment>
<accession>X0UCM9</accession>
<dbReference type="PANTHER" id="PTHR33529:SF6">
    <property type="entry name" value="YJGP_YJGQ FAMILY PERMEASE"/>
    <property type="match status" value="1"/>
</dbReference>
<dbReference type="InterPro" id="IPR005495">
    <property type="entry name" value="LptG/LptF_permease"/>
</dbReference>